<accession>A0ABX2RJZ1</accession>
<protein>
    <submittedName>
        <fullName evidence="1">Uncharacterized protein</fullName>
    </submittedName>
</protein>
<evidence type="ECO:0000313" key="2">
    <source>
        <dbReference type="Proteomes" id="UP000631553"/>
    </source>
</evidence>
<dbReference type="EMBL" id="JACCCQ010000001">
    <property type="protein sequence ID" value="NYF56470.1"/>
    <property type="molecule type" value="Genomic_DNA"/>
</dbReference>
<comment type="caution">
    <text evidence="1">The sequence shown here is derived from an EMBL/GenBank/DDBJ whole genome shotgun (WGS) entry which is preliminary data.</text>
</comment>
<gene>
    <name evidence="1" type="ORF">HDA35_002301</name>
</gene>
<organism evidence="1 2">
    <name type="scientific">Micromonospora purpureochromogenes</name>
    <dbReference type="NCBI Taxonomy" id="47872"/>
    <lineage>
        <taxon>Bacteria</taxon>
        <taxon>Bacillati</taxon>
        <taxon>Actinomycetota</taxon>
        <taxon>Actinomycetes</taxon>
        <taxon>Micromonosporales</taxon>
        <taxon>Micromonosporaceae</taxon>
        <taxon>Micromonospora</taxon>
    </lineage>
</organism>
<proteinExistence type="predicted"/>
<sequence>MERWWPRKCHTDCGEMYGGRKRAGPVRSSVLRTGPAVCPVGRNRTDQFVAGVTWTVAYELSFAAFRMVIETP</sequence>
<name>A0ABX2RJZ1_9ACTN</name>
<keyword evidence="2" id="KW-1185">Reference proteome</keyword>
<reference evidence="1 2" key="1">
    <citation type="submission" date="2020-07" db="EMBL/GenBank/DDBJ databases">
        <title>Sequencing the genomes of 1000 actinobacteria strains.</title>
        <authorList>
            <person name="Klenk H.-P."/>
        </authorList>
    </citation>
    <scope>NUCLEOTIDE SEQUENCE [LARGE SCALE GENOMIC DNA]</scope>
    <source>
        <strain evidence="1 2">DSM 43814</strain>
    </source>
</reference>
<dbReference type="Proteomes" id="UP000631553">
    <property type="component" value="Unassembled WGS sequence"/>
</dbReference>
<evidence type="ECO:0000313" key="1">
    <source>
        <dbReference type="EMBL" id="NYF56470.1"/>
    </source>
</evidence>